<dbReference type="EMBL" id="LR589176">
    <property type="protein sequence ID" value="VTP03863.1"/>
    <property type="molecule type" value="Genomic_DNA"/>
</dbReference>
<dbReference type="AlphaFoldDB" id="A0A653F2L3"/>
<accession>A0A653F2L3</accession>
<reference evidence="1" key="1">
    <citation type="submission" date="2019-05" db="EMBL/GenBank/DDBJ databases">
        <authorList>
            <person name="Naeem R."/>
            <person name="Antony C."/>
            <person name="Guan Q."/>
        </authorList>
    </citation>
    <scope>NUCLEOTIDE SEQUENCE</scope>
    <source>
        <strain evidence="1">2</strain>
    </source>
</reference>
<gene>
    <name evidence="1" type="ORF">BIN_B_05285</name>
</gene>
<proteinExistence type="predicted"/>
<sequence length="126" mass="13545">MNAPDFGPARLDHFVSERLGMLRMNRADLFRRGGPNRSTLHKAATGSRTLSVAMLGRLDEALGWAPGSSATILKGGEPVCRHNQDLHVRTVLRAVEGLIDECHALLGDAKTLLAELLTSEGAQYAG</sequence>
<protein>
    <submittedName>
        <fullName evidence="1">Uncharacterized protein</fullName>
    </submittedName>
</protein>
<name>A0A653F2L3_9MYCO</name>
<evidence type="ECO:0000313" key="1">
    <source>
        <dbReference type="EMBL" id="VTP03863.1"/>
    </source>
</evidence>
<organism evidence="1">
    <name type="scientific">Mycobacterium riyadhense</name>
    <dbReference type="NCBI Taxonomy" id="486698"/>
    <lineage>
        <taxon>Bacteria</taxon>
        <taxon>Bacillati</taxon>
        <taxon>Actinomycetota</taxon>
        <taxon>Actinomycetes</taxon>
        <taxon>Mycobacteriales</taxon>
        <taxon>Mycobacteriaceae</taxon>
        <taxon>Mycobacterium</taxon>
    </lineage>
</organism>